<dbReference type="Pfam" id="PF07686">
    <property type="entry name" value="V-set"/>
    <property type="match status" value="1"/>
</dbReference>
<keyword evidence="8" id="KW-0675">Receptor</keyword>
<proteinExistence type="predicted"/>
<keyword evidence="3 11" id="KW-0812">Transmembrane</keyword>
<keyword evidence="5 11" id="KW-1133">Transmembrane helix</keyword>
<reference evidence="13" key="2">
    <citation type="submission" date="2025-08" db="UniProtKB">
        <authorList>
            <consortium name="Ensembl"/>
        </authorList>
    </citation>
    <scope>IDENTIFICATION</scope>
</reference>
<evidence type="ECO:0000256" key="3">
    <source>
        <dbReference type="ARBA" id="ARBA00022692"/>
    </source>
</evidence>
<dbReference type="OrthoDB" id="5985519at2759"/>
<evidence type="ECO:0000256" key="2">
    <source>
        <dbReference type="ARBA" id="ARBA00022475"/>
    </source>
</evidence>
<dbReference type="InterPro" id="IPR003598">
    <property type="entry name" value="Ig_sub2"/>
</dbReference>
<name>A0A8C9QTB4_SCLFO</name>
<dbReference type="AlphaFoldDB" id="A0A8C9QTB4"/>
<reference evidence="13 14" key="1">
    <citation type="submission" date="2019-04" db="EMBL/GenBank/DDBJ databases">
        <authorList>
            <consortium name="Wellcome Sanger Institute Data Sharing"/>
        </authorList>
    </citation>
    <scope>NUCLEOTIDE SEQUENCE [LARGE SCALE GENOMIC DNA]</scope>
</reference>
<dbReference type="GO" id="GO:0042102">
    <property type="term" value="P:positive regulation of T cell proliferation"/>
    <property type="evidence" value="ECO:0007669"/>
    <property type="project" value="TreeGrafter"/>
</dbReference>
<accession>A0A8C9QTB4</accession>
<evidence type="ECO:0000256" key="5">
    <source>
        <dbReference type="ARBA" id="ARBA00022989"/>
    </source>
</evidence>
<keyword evidence="14" id="KW-1185">Reference proteome</keyword>
<evidence type="ECO:0000256" key="6">
    <source>
        <dbReference type="ARBA" id="ARBA00023136"/>
    </source>
</evidence>
<dbReference type="GeneTree" id="ENSGT00990000205287"/>
<dbReference type="GO" id="GO:0042130">
    <property type="term" value="P:negative regulation of T cell proliferation"/>
    <property type="evidence" value="ECO:0007669"/>
    <property type="project" value="TreeGrafter"/>
</dbReference>
<dbReference type="GO" id="GO:0009897">
    <property type="term" value="C:external side of plasma membrane"/>
    <property type="evidence" value="ECO:0007669"/>
    <property type="project" value="TreeGrafter"/>
</dbReference>
<dbReference type="GO" id="GO:0071222">
    <property type="term" value="P:cellular response to lipopolysaccharide"/>
    <property type="evidence" value="ECO:0007669"/>
    <property type="project" value="TreeGrafter"/>
</dbReference>
<dbReference type="InterPro" id="IPR007110">
    <property type="entry name" value="Ig-like_dom"/>
</dbReference>
<keyword evidence="6 11" id="KW-0472">Membrane</keyword>
<organism evidence="13 14">
    <name type="scientific">Scleropages formosus</name>
    <name type="common">Asian bonytongue</name>
    <name type="synonym">Osteoglossum formosum</name>
    <dbReference type="NCBI Taxonomy" id="113540"/>
    <lineage>
        <taxon>Eukaryota</taxon>
        <taxon>Metazoa</taxon>
        <taxon>Chordata</taxon>
        <taxon>Craniata</taxon>
        <taxon>Vertebrata</taxon>
        <taxon>Euteleostomi</taxon>
        <taxon>Actinopterygii</taxon>
        <taxon>Neopterygii</taxon>
        <taxon>Teleostei</taxon>
        <taxon>Osteoglossocephala</taxon>
        <taxon>Osteoglossomorpha</taxon>
        <taxon>Osteoglossiformes</taxon>
        <taxon>Osteoglossidae</taxon>
        <taxon>Scleropages</taxon>
    </lineage>
</organism>
<keyword evidence="9" id="KW-0325">Glycoprotein</keyword>
<evidence type="ECO:0000256" key="9">
    <source>
        <dbReference type="ARBA" id="ARBA00023180"/>
    </source>
</evidence>
<keyword evidence="4" id="KW-0732">Signal</keyword>
<evidence type="ECO:0000256" key="4">
    <source>
        <dbReference type="ARBA" id="ARBA00022729"/>
    </source>
</evidence>
<evidence type="ECO:0000256" key="10">
    <source>
        <dbReference type="ARBA" id="ARBA00023319"/>
    </source>
</evidence>
<dbReference type="Ensembl" id="ENSSFOT00015002670.2">
    <property type="protein sequence ID" value="ENSSFOP00015002624.2"/>
    <property type="gene ID" value="ENSSFOG00015001755.2"/>
</dbReference>
<dbReference type="InterPro" id="IPR051713">
    <property type="entry name" value="T-cell_Activation_Regulation"/>
</dbReference>
<feature type="domain" description="Ig-like" evidence="12">
    <location>
        <begin position="23"/>
        <end position="110"/>
    </location>
</feature>
<evidence type="ECO:0000256" key="7">
    <source>
        <dbReference type="ARBA" id="ARBA00023157"/>
    </source>
</evidence>
<dbReference type="InterPro" id="IPR003599">
    <property type="entry name" value="Ig_sub"/>
</dbReference>
<dbReference type="GO" id="GO:0031295">
    <property type="term" value="P:T cell costimulation"/>
    <property type="evidence" value="ECO:0007669"/>
    <property type="project" value="TreeGrafter"/>
</dbReference>
<dbReference type="PANTHER" id="PTHR25466:SF9">
    <property type="entry name" value="FIBRONECTIN TYPE-III DOMAIN-CONTAINING PROTEIN"/>
    <property type="match status" value="1"/>
</dbReference>
<evidence type="ECO:0000259" key="12">
    <source>
        <dbReference type="PROSITE" id="PS50835"/>
    </source>
</evidence>
<protein>
    <recommendedName>
        <fullName evidence="12">Ig-like domain-containing protein</fullName>
    </recommendedName>
</protein>
<dbReference type="PANTHER" id="PTHR25466">
    <property type="entry name" value="T-LYMPHOCYTE ACTIVATION ANTIGEN"/>
    <property type="match status" value="1"/>
</dbReference>
<dbReference type="SUPFAM" id="SSF48726">
    <property type="entry name" value="Immunoglobulin"/>
    <property type="match status" value="1"/>
</dbReference>
<keyword evidence="10" id="KW-0393">Immunoglobulin domain</keyword>
<evidence type="ECO:0000256" key="11">
    <source>
        <dbReference type="SAM" id="Phobius"/>
    </source>
</evidence>
<evidence type="ECO:0000256" key="1">
    <source>
        <dbReference type="ARBA" id="ARBA00004251"/>
    </source>
</evidence>
<feature type="transmembrane region" description="Helical" evidence="11">
    <location>
        <begin position="156"/>
        <end position="182"/>
    </location>
</feature>
<evidence type="ECO:0000313" key="13">
    <source>
        <dbReference type="Ensembl" id="ENSSFOP00015002624.2"/>
    </source>
</evidence>
<dbReference type="InterPro" id="IPR036179">
    <property type="entry name" value="Ig-like_dom_sf"/>
</dbReference>
<dbReference type="GO" id="GO:0006955">
    <property type="term" value="P:immune response"/>
    <property type="evidence" value="ECO:0007669"/>
    <property type="project" value="TreeGrafter"/>
</dbReference>
<dbReference type="Gene3D" id="2.60.40.10">
    <property type="entry name" value="Immunoglobulins"/>
    <property type="match status" value="1"/>
</dbReference>
<reference evidence="13" key="3">
    <citation type="submission" date="2025-09" db="UniProtKB">
        <authorList>
            <consortium name="Ensembl"/>
        </authorList>
    </citation>
    <scope>IDENTIFICATION</scope>
</reference>
<dbReference type="SMART" id="SM00408">
    <property type="entry name" value="IGc2"/>
    <property type="match status" value="1"/>
</dbReference>
<dbReference type="InterPro" id="IPR013783">
    <property type="entry name" value="Ig-like_fold"/>
</dbReference>
<sequence length="224" mass="24675">QKFPDCWCFSPLLVKDYSLIVCPKMDPVNVPFSLGDSAVLSCDPNVKEPFTVQWYRRNNLETDNLVVDTKDPHARVPEGFKDKFNVSQLDSSLVLFNLSAEDKGEYWCAALVDIDFLDEGDSDELPDNGYTAQCVFSRRSRLVPTGQEDPSSSSTVAFVVLAVVAGVVILAVLCAVLAIQLIRRRKACQSCRYSSKLPGHQALEGGPRDDVTCTVRLDPTAPSL</sequence>
<dbReference type="GO" id="GO:0007166">
    <property type="term" value="P:cell surface receptor signaling pathway"/>
    <property type="evidence" value="ECO:0007669"/>
    <property type="project" value="TreeGrafter"/>
</dbReference>
<dbReference type="SMART" id="SM00409">
    <property type="entry name" value="IG"/>
    <property type="match status" value="1"/>
</dbReference>
<dbReference type="Proteomes" id="UP000694397">
    <property type="component" value="Chromosome 5"/>
</dbReference>
<keyword evidence="7" id="KW-1015">Disulfide bond</keyword>
<comment type="subcellular location">
    <subcellularLocation>
        <location evidence="1">Cell membrane</location>
        <topology evidence="1">Single-pass type I membrane protein</topology>
    </subcellularLocation>
</comment>
<dbReference type="PROSITE" id="PS50835">
    <property type="entry name" value="IG_LIKE"/>
    <property type="match status" value="1"/>
</dbReference>
<dbReference type="InterPro" id="IPR013106">
    <property type="entry name" value="Ig_V-set"/>
</dbReference>
<evidence type="ECO:0000313" key="14">
    <source>
        <dbReference type="Proteomes" id="UP000694397"/>
    </source>
</evidence>
<evidence type="ECO:0000256" key="8">
    <source>
        <dbReference type="ARBA" id="ARBA00023170"/>
    </source>
</evidence>
<keyword evidence="2" id="KW-1003">Cell membrane</keyword>